<dbReference type="EMBL" id="JAHWGI010001436">
    <property type="protein sequence ID" value="KAK3932461.1"/>
    <property type="molecule type" value="Genomic_DNA"/>
</dbReference>
<dbReference type="GO" id="GO:0006264">
    <property type="term" value="P:mitochondrial DNA replication"/>
    <property type="evidence" value="ECO:0007669"/>
    <property type="project" value="TreeGrafter"/>
</dbReference>
<dbReference type="InterPro" id="IPR012340">
    <property type="entry name" value="NA-bd_OB-fold"/>
</dbReference>
<name>A0AAE1I5R4_9NEOP</name>
<keyword evidence="4" id="KW-1185">Reference proteome</keyword>
<evidence type="ECO:0000313" key="4">
    <source>
        <dbReference type="Proteomes" id="UP001219518"/>
    </source>
</evidence>
<gene>
    <name evidence="3" type="ORF">KUF71_012638</name>
</gene>
<protein>
    <submittedName>
        <fullName evidence="3">Single-stranded DNA-binding protein, mitochondrial</fullName>
    </submittedName>
</protein>
<dbReference type="PANTHER" id="PTHR10302">
    <property type="entry name" value="SINGLE-STRANDED DNA-BINDING PROTEIN"/>
    <property type="match status" value="1"/>
</dbReference>
<evidence type="ECO:0000256" key="2">
    <source>
        <dbReference type="PROSITE-ProRule" id="PRU00252"/>
    </source>
</evidence>
<dbReference type="InterPro" id="IPR000424">
    <property type="entry name" value="Primosome_PriB/ssb"/>
</dbReference>
<evidence type="ECO:0000313" key="3">
    <source>
        <dbReference type="EMBL" id="KAK3932461.1"/>
    </source>
</evidence>
<dbReference type="Gene3D" id="2.40.50.140">
    <property type="entry name" value="Nucleic acid-binding proteins"/>
    <property type="match status" value="1"/>
</dbReference>
<comment type="caution">
    <text evidence="3">The sequence shown here is derived from an EMBL/GenBank/DDBJ whole genome shotgun (WGS) entry which is preliminary data.</text>
</comment>
<dbReference type="GO" id="GO:0042645">
    <property type="term" value="C:mitochondrial nucleoid"/>
    <property type="evidence" value="ECO:0007669"/>
    <property type="project" value="TreeGrafter"/>
</dbReference>
<reference evidence="3" key="1">
    <citation type="submission" date="2021-07" db="EMBL/GenBank/DDBJ databases">
        <authorList>
            <person name="Catto M.A."/>
            <person name="Jacobson A."/>
            <person name="Kennedy G."/>
            <person name="Labadie P."/>
            <person name="Hunt B.G."/>
            <person name="Srinivasan R."/>
        </authorList>
    </citation>
    <scope>NUCLEOTIDE SEQUENCE</scope>
    <source>
        <strain evidence="3">PL_HMW_Pooled</strain>
        <tissue evidence="3">Head</tissue>
    </source>
</reference>
<dbReference type="AlphaFoldDB" id="A0AAE1I5R4"/>
<dbReference type="PANTHER" id="PTHR10302:SF0">
    <property type="entry name" value="SINGLE-STRANDED DNA-BINDING PROTEIN, MITOCHONDRIAL"/>
    <property type="match status" value="1"/>
</dbReference>
<sequence>MALRTMFQHAVKTCTSFPAIYTNQVRSVGAFVNQVELLGRVGKEPQRIGANDAVAFPLYTETVVKLQDGSVKTYPCWHKVLVPTKLLANLVFDSLERGQRCYVSGRVAYRAAEQAEDGRMIYNHQAAIIARRVIFLEKSRKRQAEQADIAADGPNTAAASSN</sequence>
<dbReference type="InterPro" id="IPR011344">
    <property type="entry name" value="ssDNA-bd"/>
</dbReference>
<dbReference type="Pfam" id="PF00436">
    <property type="entry name" value="SSB"/>
    <property type="match status" value="1"/>
</dbReference>
<evidence type="ECO:0000256" key="1">
    <source>
        <dbReference type="ARBA" id="ARBA00023125"/>
    </source>
</evidence>
<dbReference type="PROSITE" id="PS50935">
    <property type="entry name" value="SSB"/>
    <property type="match status" value="1"/>
</dbReference>
<dbReference type="SUPFAM" id="SSF50249">
    <property type="entry name" value="Nucleic acid-binding proteins"/>
    <property type="match status" value="1"/>
</dbReference>
<accession>A0AAE1I5R4</accession>
<dbReference type="GO" id="GO:0003697">
    <property type="term" value="F:single-stranded DNA binding"/>
    <property type="evidence" value="ECO:0007669"/>
    <property type="project" value="InterPro"/>
</dbReference>
<keyword evidence="1 2" id="KW-0238">DNA-binding</keyword>
<reference evidence="3" key="2">
    <citation type="journal article" date="2023" name="BMC Genomics">
        <title>Pest status, molecular evolution, and epigenetic factors derived from the genome assembly of Frankliniella fusca, a thysanopteran phytovirus vector.</title>
        <authorList>
            <person name="Catto M.A."/>
            <person name="Labadie P.E."/>
            <person name="Jacobson A.L."/>
            <person name="Kennedy G.G."/>
            <person name="Srinivasan R."/>
            <person name="Hunt B.G."/>
        </authorList>
    </citation>
    <scope>NUCLEOTIDE SEQUENCE</scope>
    <source>
        <strain evidence="3">PL_HMW_Pooled</strain>
    </source>
</reference>
<proteinExistence type="predicted"/>
<dbReference type="Proteomes" id="UP001219518">
    <property type="component" value="Unassembled WGS sequence"/>
</dbReference>
<organism evidence="3 4">
    <name type="scientific">Frankliniella fusca</name>
    <dbReference type="NCBI Taxonomy" id="407009"/>
    <lineage>
        <taxon>Eukaryota</taxon>
        <taxon>Metazoa</taxon>
        <taxon>Ecdysozoa</taxon>
        <taxon>Arthropoda</taxon>
        <taxon>Hexapoda</taxon>
        <taxon>Insecta</taxon>
        <taxon>Pterygota</taxon>
        <taxon>Neoptera</taxon>
        <taxon>Paraneoptera</taxon>
        <taxon>Thysanoptera</taxon>
        <taxon>Terebrantia</taxon>
        <taxon>Thripoidea</taxon>
        <taxon>Thripidae</taxon>
        <taxon>Frankliniella</taxon>
    </lineage>
</organism>